<name>A0A1G2U544_9BACT</name>
<feature type="region of interest" description="Disordered" evidence="5">
    <location>
        <begin position="73"/>
        <end position="94"/>
    </location>
</feature>
<feature type="transmembrane region" description="Helical" evidence="6">
    <location>
        <begin position="7"/>
        <end position="25"/>
    </location>
</feature>
<keyword evidence="6" id="KW-1133">Transmembrane helix</keyword>
<feature type="compositionally biased region" description="Basic and acidic residues" evidence="5">
    <location>
        <begin position="75"/>
        <end position="94"/>
    </location>
</feature>
<evidence type="ECO:0000256" key="3">
    <source>
        <dbReference type="ARBA" id="ARBA00022729"/>
    </source>
</evidence>
<dbReference type="GO" id="GO:0005509">
    <property type="term" value="F:calcium ion binding"/>
    <property type="evidence" value="ECO:0007669"/>
    <property type="project" value="InterPro"/>
</dbReference>
<keyword evidence="6" id="KW-0812">Transmembrane</keyword>
<evidence type="ECO:0000256" key="5">
    <source>
        <dbReference type="SAM" id="MobiDB-lite"/>
    </source>
</evidence>
<keyword evidence="2" id="KW-0964">Secreted</keyword>
<keyword evidence="6" id="KW-0472">Membrane</keyword>
<dbReference type="InterPro" id="IPR028974">
    <property type="entry name" value="TSP_type-3_rpt"/>
</dbReference>
<keyword evidence="4" id="KW-0106">Calcium</keyword>
<sequence length="311" mass="34172">MNFPSQKLFYFFIPIVVVLGAFVLIKNNIYTDKTDSVKGLSVVESQGSNIATMPEPDKDGDGLKDWEELIFGTNPEKKDTDNDGIADKEEYDKSGKSSITQQLLFQKDSNNLTQSAGIELFTQYSSLKQTDSYNATNVDLLADRVVRELQANIKHDAYIAGNLSVLNGANAEAIRAYGNALAGIRDMYFEEYKKSPVESPSGAGIKDPVFIEGMKRVSSIYLQMSKDLMALPVPYEIASTHLDLANNYLNSSITLNETVAGSDPLKSATALGTYVKLQAEESNILASVSLYFQQSGIIFTTDEAGSFWQTQ</sequence>
<evidence type="ECO:0000256" key="1">
    <source>
        <dbReference type="ARBA" id="ARBA00004613"/>
    </source>
</evidence>
<dbReference type="AlphaFoldDB" id="A0A1G2U544"/>
<evidence type="ECO:0000313" key="8">
    <source>
        <dbReference type="Proteomes" id="UP000179283"/>
    </source>
</evidence>
<evidence type="ECO:0000313" key="7">
    <source>
        <dbReference type="EMBL" id="OHB04616.1"/>
    </source>
</evidence>
<dbReference type="Proteomes" id="UP000179283">
    <property type="component" value="Unassembled WGS sequence"/>
</dbReference>
<dbReference type="InterPro" id="IPR059100">
    <property type="entry name" value="TSP3_bac"/>
</dbReference>
<accession>A0A1G2U544</accession>
<reference evidence="7 8" key="1">
    <citation type="journal article" date="2016" name="Nat. Commun.">
        <title>Thousands of microbial genomes shed light on interconnected biogeochemical processes in an aquifer system.</title>
        <authorList>
            <person name="Anantharaman K."/>
            <person name="Brown C.T."/>
            <person name="Hug L.A."/>
            <person name="Sharon I."/>
            <person name="Castelle C.J."/>
            <person name="Probst A.J."/>
            <person name="Thomas B.C."/>
            <person name="Singh A."/>
            <person name="Wilkins M.J."/>
            <person name="Karaoz U."/>
            <person name="Brodie E.L."/>
            <person name="Williams K.H."/>
            <person name="Hubbard S.S."/>
            <person name="Banfield J.F."/>
        </authorList>
    </citation>
    <scope>NUCLEOTIDE SEQUENCE [LARGE SCALE GENOMIC DNA]</scope>
</reference>
<organism evidence="7 8">
    <name type="scientific">Candidatus Zambryskibacteria bacterium RIFCSPLOWO2_01_FULL_43_17</name>
    <dbReference type="NCBI Taxonomy" id="1802760"/>
    <lineage>
        <taxon>Bacteria</taxon>
        <taxon>Candidatus Zambryskiibacteriota</taxon>
    </lineage>
</organism>
<evidence type="ECO:0000256" key="2">
    <source>
        <dbReference type="ARBA" id="ARBA00022525"/>
    </source>
</evidence>
<dbReference type="EMBL" id="MHWD01000008">
    <property type="protein sequence ID" value="OHB04616.1"/>
    <property type="molecule type" value="Genomic_DNA"/>
</dbReference>
<protein>
    <submittedName>
        <fullName evidence="7">Uncharacterized protein</fullName>
    </submittedName>
</protein>
<evidence type="ECO:0000256" key="4">
    <source>
        <dbReference type="ARBA" id="ARBA00022837"/>
    </source>
</evidence>
<proteinExistence type="predicted"/>
<comment type="subcellular location">
    <subcellularLocation>
        <location evidence="1">Secreted</location>
    </subcellularLocation>
</comment>
<gene>
    <name evidence="7" type="ORF">A2920_01615</name>
</gene>
<dbReference type="Pfam" id="PF18884">
    <property type="entry name" value="TSP3_bac"/>
    <property type="match status" value="2"/>
</dbReference>
<keyword evidence="3" id="KW-0732">Signal</keyword>
<comment type="caution">
    <text evidence="7">The sequence shown here is derived from an EMBL/GenBank/DDBJ whole genome shotgun (WGS) entry which is preliminary data.</text>
</comment>
<evidence type="ECO:0000256" key="6">
    <source>
        <dbReference type="SAM" id="Phobius"/>
    </source>
</evidence>
<dbReference type="SUPFAM" id="SSF103647">
    <property type="entry name" value="TSP type-3 repeat"/>
    <property type="match status" value="1"/>
</dbReference>